<gene>
    <name evidence="2" type="ORF">R5R33_05150</name>
</gene>
<keyword evidence="1" id="KW-0472">Membrane</keyword>
<sequence>MAVFLTRMEADSNTQSNAQLPVPLPAGASKCVHQIGKKRKELFLFGMKAAASLRYQFAFQQTLSQAQSVSLSRACRYFCCLLQVIVFVISLYSYYLLLFLVLITFCLFLLLC</sequence>
<organism evidence="2 3">
    <name type="scientific">Microbulbifer pacificus</name>
    <dbReference type="NCBI Taxonomy" id="407164"/>
    <lineage>
        <taxon>Bacteria</taxon>
        <taxon>Pseudomonadati</taxon>
        <taxon>Pseudomonadota</taxon>
        <taxon>Gammaproteobacteria</taxon>
        <taxon>Cellvibrionales</taxon>
        <taxon>Microbulbiferaceae</taxon>
        <taxon>Microbulbifer</taxon>
    </lineage>
</organism>
<evidence type="ECO:0000256" key="1">
    <source>
        <dbReference type="SAM" id="Phobius"/>
    </source>
</evidence>
<evidence type="ECO:0000313" key="3">
    <source>
        <dbReference type="Proteomes" id="UP001302477"/>
    </source>
</evidence>
<dbReference type="AlphaFoldDB" id="A0AAU0N0S0"/>
<protein>
    <submittedName>
        <fullName evidence="2">Uncharacterized protein</fullName>
    </submittedName>
</protein>
<accession>A0AAU0N0S0</accession>
<reference evidence="2 3" key="1">
    <citation type="submission" date="2023-10" db="EMBL/GenBank/DDBJ databases">
        <title>Description of Microbulbifer bruguierae sp. nov., isolated from the sediments of mangrove plant Bruguiera sexangula and comparative genomic analyses of the genus Microbulbifer.</title>
        <authorList>
            <person name="Long M."/>
        </authorList>
    </citation>
    <scope>NUCLEOTIDE SEQUENCE [LARGE SCALE GENOMIC DNA]</scope>
    <source>
        <strain evidence="2 3">SPO729</strain>
    </source>
</reference>
<dbReference type="EMBL" id="CP137555">
    <property type="protein sequence ID" value="WOX06522.1"/>
    <property type="molecule type" value="Genomic_DNA"/>
</dbReference>
<feature type="transmembrane region" description="Helical" evidence="1">
    <location>
        <begin position="77"/>
        <end position="110"/>
    </location>
</feature>
<name>A0AAU0N0S0_9GAMM</name>
<evidence type="ECO:0000313" key="2">
    <source>
        <dbReference type="EMBL" id="WOX06522.1"/>
    </source>
</evidence>
<proteinExistence type="predicted"/>
<keyword evidence="1" id="KW-0812">Transmembrane</keyword>
<dbReference type="KEGG" id="mpaf:R5R33_05150"/>
<dbReference type="Proteomes" id="UP001302477">
    <property type="component" value="Chromosome"/>
</dbReference>
<dbReference type="RefSeq" id="WP_318954975.1">
    <property type="nucleotide sequence ID" value="NZ_CP137555.1"/>
</dbReference>
<keyword evidence="3" id="KW-1185">Reference proteome</keyword>
<keyword evidence="1" id="KW-1133">Transmembrane helix</keyword>